<feature type="domain" description="MBG" evidence="3">
    <location>
        <begin position="1424"/>
        <end position="1498"/>
    </location>
</feature>
<accession>H5XW60</accession>
<dbReference type="EMBL" id="CM001441">
    <property type="protein sequence ID" value="EHQ90653.1"/>
    <property type="molecule type" value="Genomic_DNA"/>
</dbReference>
<dbReference type="InterPro" id="IPR041286">
    <property type="entry name" value="MBG_2"/>
</dbReference>
<evidence type="ECO:0000313" key="5">
    <source>
        <dbReference type="EMBL" id="EHQ90653.1"/>
    </source>
</evidence>
<evidence type="ECO:0000259" key="4">
    <source>
        <dbReference type="Pfam" id="PF18998"/>
    </source>
</evidence>
<dbReference type="InterPro" id="IPR008964">
    <property type="entry name" value="Invasin/intimin_cell_adhesion"/>
</dbReference>
<reference evidence="5 6" key="1">
    <citation type="submission" date="2011-11" db="EMBL/GenBank/DDBJ databases">
        <title>The Noncontiguous Finished genome of Desulfosporosinus youngiae DSM 17734.</title>
        <authorList>
            <consortium name="US DOE Joint Genome Institute (JGI-PGF)"/>
            <person name="Lucas S."/>
            <person name="Han J."/>
            <person name="Lapidus A."/>
            <person name="Cheng J.-F."/>
            <person name="Goodwin L."/>
            <person name="Pitluck S."/>
            <person name="Peters L."/>
            <person name="Ovchinnikova G."/>
            <person name="Lu M."/>
            <person name="Land M.L."/>
            <person name="Hauser L."/>
            <person name="Pester M."/>
            <person name="Spring S."/>
            <person name="Ollivier B."/>
            <person name="Rattei T."/>
            <person name="Klenk H.-P."/>
            <person name="Wagner M."/>
            <person name="Loy A."/>
            <person name="Woyke T.J."/>
        </authorList>
    </citation>
    <scope>NUCLEOTIDE SEQUENCE [LARGE SCALE GENOMIC DNA]</scope>
    <source>
        <strain evidence="5 6">DSM 17734</strain>
    </source>
</reference>
<dbReference type="eggNOG" id="COG2247">
    <property type="taxonomic scope" value="Bacteria"/>
</dbReference>
<dbReference type="SUPFAM" id="SSF51126">
    <property type="entry name" value="Pectin lyase-like"/>
    <property type="match status" value="2"/>
</dbReference>
<keyword evidence="6" id="KW-1185">Reference proteome</keyword>
<sequence>MKKILSMFLVLCMVVTMLPGTALAEGSGVSNEADLNTAITNVPEGGTIILGNGIALTATVTIASGNTKSFTLDLNGKTLVSSTGNSAIVHNGSGTLTITDTAGGGGGKITCAYDLGTIELKVGSVVVTGGTVANTATTGLAIFNEGVGSVVVNGGTVQSKYGSITNKSTGSVSVTGGTVESSAAFPGVAIENQSTGSVSVSGGTVKNTGTGLAIYNSSTGKITVSGNAVVTGAPTHSSYGSTIYLFGGDASDTVLEITGGTIENTSSGKAIYNNASGKIVIPSGPVIIKGGDVAMNKAPELGAGMQARASLNYSGSPLNEYAAVSIHLYKYLQFEPPADVAQIGGTGYSALQAAMNAVGVGETIELLGNISLTEPVTISSSKVSSFTLDLKGKTISSNSSVLTTIQHEGGGTLTIRDSSSGGKIANTSSDGRALTIKITNNGSVTLLSGTIETSMGAIENLGSGDVTISGGIVKSTGPGLTISSAVSGSSAGSGNVMISGGTVESTNNAGTAIARGYGSSGKIIISEAAAITAVYRGIWLYGSASSEPILEITGGTLTHTGTTGYVIDVLSSNTILVKGGTLESTHKSVIGNTFGANLATVKINIPAAGSATFKGGDKVLADGYALTLENAGVSASENFDGTDPVPVYSPDAIGTYKYLAFGPVSKVDALDLSGKLTAPLKNATPITTGIETAQYTGTVAWSGSPVTFLGGTAYTANVSLTAKPGYTFSGLAENSFTFTAASVTHAAGSGNTLSAAVTFPATAAKELASIAVTTLPAKTGYKYKESFDATGMVVKATYDDGTVNPAFIDYNFSPQGDLNMSDTTITLTANGTSIITSLTITVTKADGPAAPTELSGVAPSSAGGTDGKITGATTAMEYADDSSFAGVQDCLGTEIIGLSAGTYYVRVKATATHEAGAYASVTVSAGVTKIAVPTANTGLKWTGSAQTGVNGGTGYTLSGDYEATDVGDYTATATPKSGYAWSDTTTAAKDISWRIEKADGPGAPSVSFSFDDANANKLMGATASMEYSLDGGSSWTDCTETMDLTASLGRITAEKDIQVRVKEITTHHAGAIQTIDITQPSAPSIGKTDETSALNNGTITGVSNLMEYKKSGAASYTTISGSTAMGLAPGEYLVRLKAAGTALASLDATVNIASFTKTTPTVADLIYSLAAVDYDGTEKPVSVTADSGKTLGAITVIYNGITAAPPINAGTYAVTVNIAGSAEYNAVTDLPLGSYTINKVAYTGPTTVSAIVLVSGQTGATVILPTLPAGASYGTPTTGGAITMTAMSIAGTTLTYTAPPSTAGQTGTMTIPVTGATNYSDCTIIVTVTSTAKTPQVISYATAVITKTYGDALFTNPLSQTTVNGTITYASDDTSVAMVDPNTGAVIIMAVGDGNATITATAAETGTHAQAAASYTVTVASKALTLKADDKSMTKGDGLPAFTYTATGLVNSDAVTTAPTISTAANGNAVGTFDITISDGVVANAASYNITYTKGILTVAERLFTVTVTNGTGSGSYAEGATVTIAANDRSGYTFTGWSGTDVTFADATAKTTTFTMPAKAVTVTPNYRQNSSGGDGGGSGGGGSSSDDSSHVIVIPPAADRPDSPTQGEIKVPGTVDSNGNVTVNITDKTVTDAFDKALAEARKNGNEQNGVTVVLRVDTGGKTASAVSVNLTKSVQETIISRKIVSTLIVVERPDVKLAMDLSAVTEINRQAKADVQITATRTDASEHGEAAQNAIGSRPAYDLAALYQNGGQRVSDFGGGSVTVEIPYTLQADEKAENIRAVYVNERGEVTYLRGAYYDTVRRSLIFSTNHFSVYGVGYKDDIIPRPEPHVNPQETRLSGETRYDTAAAIAEAYFGSGTDLVILARGDISADALPAVPLAKLCNAPLLLTEPDQLPSGVLNTIERLRAKKVIIIGGPGAVGDSVEAVLKADGLTVERIYGETHYDTAYEIAKRVGGASGQAVIVNGDMYEKTFADVLSISAWAGYNGIPILYADSGKDSLPTGTAKALAELGITRTILIGGTAVLPAALEGKVPAPKRYGGETRYDTNAIVLKELQPEATEVYAATGKGFADALAGAAVAAQRNGWLVLIGANSGTGLTAEQESRLSEAKERVEAFHVFGGEAVVPESMVDRMRALLGAGVSEQYPALKTNL</sequence>
<feature type="domain" description="Bacterial repeat" evidence="4">
    <location>
        <begin position="1505"/>
        <end position="1571"/>
    </location>
</feature>
<evidence type="ECO:0000259" key="3">
    <source>
        <dbReference type="Pfam" id="PF18676"/>
    </source>
</evidence>
<dbReference type="Gene3D" id="2.60.40.3630">
    <property type="match status" value="1"/>
</dbReference>
<dbReference type="Proteomes" id="UP000005104">
    <property type="component" value="Chromosome"/>
</dbReference>
<dbReference type="Pfam" id="PF18998">
    <property type="entry name" value="Flg_new_2"/>
    <property type="match status" value="1"/>
</dbReference>
<dbReference type="Pfam" id="PF18676">
    <property type="entry name" value="MBG_2"/>
    <property type="match status" value="1"/>
</dbReference>
<name>H5XW60_9FIRM</name>
<evidence type="ECO:0000256" key="2">
    <source>
        <dbReference type="SAM" id="SignalP"/>
    </source>
</evidence>
<dbReference type="SUPFAM" id="SSF49373">
    <property type="entry name" value="Invasin/intimin cell-adhesion fragments"/>
    <property type="match status" value="1"/>
</dbReference>
<dbReference type="PANTHER" id="PTHR30032">
    <property type="entry name" value="N-ACETYLMURAMOYL-L-ALANINE AMIDASE-RELATED"/>
    <property type="match status" value="1"/>
</dbReference>
<feature type="chain" id="PRO_5003600910" evidence="2">
    <location>
        <begin position="25"/>
        <end position="2155"/>
    </location>
</feature>
<dbReference type="InterPro" id="IPR011050">
    <property type="entry name" value="Pectin_lyase_fold/virulence"/>
</dbReference>
<keyword evidence="2" id="KW-0732">Signal</keyword>
<organism evidence="5 6">
    <name type="scientific">Desulfosporosinus youngiae DSM 17734</name>
    <dbReference type="NCBI Taxonomy" id="768710"/>
    <lineage>
        <taxon>Bacteria</taxon>
        <taxon>Bacillati</taxon>
        <taxon>Bacillota</taxon>
        <taxon>Clostridia</taxon>
        <taxon>Eubacteriales</taxon>
        <taxon>Desulfitobacteriaceae</taxon>
        <taxon>Desulfosporosinus</taxon>
    </lineage>
</organism>
<dbReference type="InterPro" id="IPR051922">
    <property type="entry name" value="Bact_Sporulation_Assoc"/>
</dbReference>
<feature type="region of interest" description="Disordered" evidence="1">
    <location>
        <begin position="1566"/>
        <end position="1618"/>
    </location>
</feature>
<dbReference type="InterPro" id="IPR007253">
    <property type="entry name" value="Cell_wall-bd_2"/>
</dbReference>
<dbReference type="SMART" id="SM00710">
    <property type="entry name" value="PbH1"/>
    <property type="match status" value="6"/>
</dbReference>
<feature type="signal peptide" evidence="2">
    <location>
        <begin position="1"/>
        <end position="24"/>
    </location>
</feature>
<dbReference type="Pfam" id="PF04122">
    <property type="entry name" value="CW_binding_2"/>
    <property type="match status" value="3"/>
</dbReference>
<dbReference type="Gene3D" id="2.60.40.1080">
    <property type="match status" value="1"/>
</dbReference>
<gene>
    <name evidence="5" type="ORF">DesyoDRAFT_3656</name>
</gene>
<proteinExistence type="predicted"/>
<dbReference type="InterPro" id="IPR006626">
    <property type="entry name" value="PbH1"/>
</dbReference>
<protein>
    <submittedName>
        <fullName evidence="5">Cell wall-binding protein</fullName>
    </submittedName>
</protein>
<dbReference type="Gene3D" id="3.40.50.12090">
    <property type="match status" value="1"/>
</dbReference>
<dbReference type="HOGENOM" id="CLU_235766_0_0_9"/>
<evidence type="ECO:0000313" key="6">
    <source>
        <dbReference type="Proteomes" id="UP000005104"/>
    </source>
</evidence>
<feature type="compositionally biased region" description="Gly residues" evidence="1">
    <location>
        <begin position="1574"/>
        <end position="1585"/>
    </location>
</feature>
<dbReference type="STRING" id="768710.DesyoDRAFT_3656"/>
<dbReference type="InterPro" id="IPR044060">
    <property type="entry name" value="Bacterial_rp_domain"/>
</dbReference>
<evidence type="ECO:0000256" key="1">
    <source>
        <dbReference type="SAM" id="MobiDB-lite"/>
    </source>
</evidence>
<dbReference type="PANTHER" id="PTHR30032:SF8">
    <property type="entry name" value="GERMINATION-SPECIFIC N-ACETYLMURAMOYL-L-ALANINE AMIDASE"/>
    <property type="match status" value="1"/>
</dbReference>